<dbReference type="AlphaFoldDB" id="A0A5E4NJW0"/>
<keyword evidence="2" id="KW-1185">Reference proteome</keyword>
<organism evidence="1 2">
    <name type="scientific">Cinara cedri</name>
    <dbReference type="NCBI Taxonomy" id="506608"/>
    <lineage>
        <taxon>Eukaryota</taxon>
        <taxon>Metazoa</taxon>
        <taxon>Ecdysozoa</taxon>
        <taxon>Arthropoda</taxon>
        <taxon>Hexapoda</taxon>
        <taxon>Insecta</taxon>
        <taxon>Pterygota</taxon>
        <taxon>Neoptera</taxon>
        <taxon>Paraneoptera</taxon>
        <taxon>Hemiptera</taxon>
        <taxon>Sternorrhyncha</taxon>
        <taxon>Aphidomorpha</taxon>
        <taxon>Aphidoidea</taxon>
        <taxon>Aphididae</taxon>
        <taxon>Lachninae</taxon>
        <taxon>Cinara</taxon>
    </lineage>
</organism>
<evidence type="ECO:0000313" key="2">
    <source>
        <dbReference type="Proteomes" id="UP000325440"/>
    </source>
</evidence>
<dbReference type="EMBL" id="CABPRJ010002394">
    <property type="protein sequence ID" value="VVC45092.1"/>
    <property type="molecule type" value="Genomic_DNA"/>
</dbReference>
<dbReference type="OrthoDB" id="6628329at2759"/>
<sequence>MKYTVFGTISLNDISKWYSSIKIMIKNDRKFQIIIENKMMITPVSTNEATILDKKTVETITEVTNNMKRICHYLTSDRDIFSDRNMKIILRN</sequence>
<dbReference type="Proteomes" id="UP000325440">
    <property type="component" value="Unassembled WGS sequence"/>
</dbReference>
<gene>
    <name evidence="1" type="ORF">CINCED_3A014276</name>
</gene>
<evidence type="ECO:0000313" key="1">
    <source>
        <dbReference type="EMBL" id="VVC45092.1"/>
    </source>
</evidence>
<protein>
    <submittedName>
        <fullName evidence="1">Uncharacterized protein</fullName>
    </submittedName>
</protein>
<accession>A0A5E4NJW0</accession>
<proteinExistence type="predicted"/>
<reference evidence="1 2" key="1">
    <citation type="submission" date="2019-08" db="EMBL/GenBank/DDBJ databases">
        <authorList>
            <person name="Alioto T."/>
            <person name="Alioto T."/>
            <person name="Gomez Garrido J."/>
        </authorList>
    </citation>
    <scope>NUCLEOTIDE SEQUENCE [LARGE SCALE GENOMIC DNA]</scope>
</reference>
<name>A0A5E4NJW0_9HEMI</name>